<evidence type="ECO:0000259" key="2">
    <source>
        <dbReference type="PROSITE" id="PS50969"/>
    </source>
</evidence>
<dbReference type="PANTHER" id="PTHR12210">
    <property type="entry name" value="DULLARD PROTEIN PHOSPHATASE"/>
    <property type="match status" value="1"/>
</dbReference>
<protein>
    <recommendedName>
        <fullName evidence="2">FCP1 homology domain-containing protein</fullName>
    </recommendedName>
</protein>
<dbReference type="InterPro" id="IPR023214">
    <property type="entry name" value="HAD_sf"/>
</dbReference>
<dbReference type="InterPro" id="IPR011948">
    <property type="entry name" value="Dullard_phosphatase"/>
</dbReference>
<evidence type="ECO:0000256" key="1">
    <source>
        <dbReference type="SAM" id="MobiDB-lite"/>
    </source>
</evidence>
<dbReference type="SMART" id="SM00577">
    <property type="entry name" value="CPDc"/>
    <property type="match status" value="1"/>
</dbReference>
<reference evidence="3" key="1">
    <citation type="submission" date="2021-01" db="EMBL/GenBank/DDBJ databases">
        <authorList>
            <person name="Corre E."/>
            <person name="Pelletier E."/>
            <person name="Niang G."/>
            <person name="Scheremetjew M."/>
            <person name="Finn R."/>
            <person name="Kale V."/>
            <person name="Holt S."/>
            <person name="Cochrane G."/>
            <person name="Meng A."/>
            <person name="Brown T."/>
            <person name="Cohen L."/>
        </authorList>
    </citation>
    <scope>NUCLEOTIDE SEQUENCE</scope>
    <source>
        <strain evidence="3">CCMP644</strain>
    </source>
</reference>
<name>A0A6U4M5P6_HEMAN</name>
<gene>
    <name evidence="3" type="ORF">HAND00432_LOCUS33679</name>
</gene>
<feature type="region of interest" description="Disordered" evidence="1">
    <location>
        <begin position="286"/>
        <end position="311"/>
    </location>
</feature>
<dbReference type="EMBL" id="HBFX01055956">
    <property type="protein sequence ID" value="CAD8982669.1"/>
    <property type="molecule type" value="Transcribed_RNA"/>
</dbReference>
<dbReference type="SUPFAM" id="SSF56784">
    <property type="entry name" value="HAD-like"/>
    <property type="match status" value="1"/>
</dbReference>
<accession>A0A6U4M5P6</accession>
<dbReference type="CDD" id="cd07521">
    <property type="entry name" value="HAD_FCP1-like"/>
    <property type="match status" value="1"/>
</dbReference>
<dbReference type="FunFam" id="3.40.50.1000:FF:000093">
    <property type="entry name" value="NLI interacting factor-like phosphatase family protein"/>
    <property type="match status" value="1"/>
</dbReference>
<dbReference type="NCBIfam" id="TIGR02251">
    <property type="entry name" value="HIF-SF_euk"/>
    <property type="match status" value="1"/>
</dbReference>
<evidence type="ECO:0000313" key="3">
    <source>
        <dbReference type="EMBL" id="CAD8982669.1"/>
    </source>
</evidence>
<dbReference type="GO" id="GO:0016791">
    <property type="term" value="F:phosphatase activity"/>
    <property type="evidence" value="ECO:0007669"/>
    <property type="project" value="InterPro"/>
</dbReference>
<feature type="domain" description="FCP1 homology" evidence="2">
    <location>
        <begin position="93"/>
        <end position="251"/>
    </location>
</feature>
<dbReference type="Pfam" id="PF03031">
    <property type="entry name" value="NIF"/>
    <property type="match status" value="1"/>
</dbReference>
<dbReference type="Gene3D" id="3.40.50.1000">
    <property type="entry name" value="HAD superfamily/HAD-like"/>
    <property type="match status" value="1"/>
</dbReference>
<dbReference type="InterPro" id="IPR050365">
    <property type="entry name" value="TIM50"/>
</dbReference>
<sequence>MADNPLSGIIQQVDRDGNQINNFSNIVTDKHHQPQPKPQPAGWKRLFCSCFSPSIDDYTQAGSAAGGEQGLIHVQGPSFNAEEEGYLLPEKAPGDPKLTLVLDLDETLVHSSFKPVPNADFVVPVEVDGTVHRVFVCKRPGVDAFMKTVGELFEVVVFTASLDKYANPVLDLLDRNNSIHFRLFREACVMADGSLVKDLNRLGRDVRKCIIVDNSPTSYLLHPQNAVAISSWFDDPADTQLYTLLPWFVASAGDEDVVPGLALLQAEMNANGGNYWGAGGVDPGKAPEGTYGENGGGQYTNGADPSVLGSA</sequence>
<dbReference type="AlphaFoldDB" id="A0A6U4M5P6"/>
<proteinExistence type="predicted"/>
<organism evidence="3">
    <name type="scientific">Hemiselmis andersenii</name>
    <name type="common">Cryptophyte alga</name>
    <dbReference type="NCBI Taxonomy" id="464988"/>
    <lineage>
        <taxon>Eukaryota</taxon>
        <taxon>Cryptophyceae</taxon>
        <taxon>Cryptomonadales</taxon>
        <taxon>Hemiselmidaceae</taxon>
        <taxon>Hemiselmis</taxon>
    </lineage>
</organism>
<dbReference type="InterPro" id="IPR004274">
    <property type="entry name" value="FCP1_dom"/>
</dbReference>
<dbReference type="InterPro" id="IPR036412">
    <property type="entry name" value="HAD-like_sf"/>
</dbReference>
<dbReference type="PROSITE" id="PS50969">
    <property type="entry name" value="FCP1"/>
    <property type="match status" value="1"/>
</dbReference>